<accession>A0A6I3X3Y7</accession>
<dbReference type="PANTHER" id="PTHR43133">
    <property type="entry name" value="RNA POLYMERASE ECF-TYPE SIGMA FACTO"/>
    <property type="match status" value="1"/>
</dbReference>
<name>A0A6I3X3Y7_9BURK</name>
<dbReference type="GO" id="GO:0006352">
    <property type="term" value="P:DNA-templated transcription initiation"/>
    <property type="evidence" value="ECO:0007669"/>
    <property type="project" value="InterPro"/>
</dbReference>
<dbReference type="GO" id="GO:0016987">
    <property type="term" value="F:sigma factor activity"/>
    <property type="evidence" value="ECO:0007669"/>
    <property type="project" value="UniProtKB-KW"/>
</dbReference>
<dbReference type="InterPro" id="IPR036388">
    <property type="entry name" value="WH-like_DNA-bd_sf"/>
</dbReference>
<keyword evidence="3" id="KW-0731">Sigma factor</keyword>
<dbReference type="NCBIfam" id="TIGR02937">
    <property type="entry name" value="sigma70-ECF"/>
    <property type="match status" value="1"/>
</dbReference>
<dbReference type="InterPro" id="IPR007627">
    <property type="entry name" value="RNA_pol_sigma70_r2"/>
</dbReference>
<dbReference type="Gene3D" id="1.10.10.10">
    <property type="entry name" value="Winged helix-like DNA-binding domain superfamily/Winged helix DNA-binding domain"/>
    <property type="match status" value="1"/>
</dbReference>
<dbReference type="RefSeq" id="WP_155706632.1">
    <property type="nucleotide sequence ID" value="NZ_BMWU01000026.1"/>
</dbReference>
<evidence type="ECO:0000256" key="4">
    <source>
        <dbReference type="ARBA" id="ARBA00023125"/>
    </source>
</evidence>
<keyword evidence="9" id="KW-1185">Reference proteome</keyword>
<evidence type="ECO:0000259" key="6">
    <source>
        <dbReference type="Pfam" id="PF04542"/>
    </source>
</evidence>
<evidence type="ECO:0000256" key="3">
    <source>
        <dbReference type="ARBA" id="ARBA00023082"/>
    </source>
</evidence>
<dbReference type="InterPro" id="IPR013249">
    <property type="entry name" value="RNA_pol_sigma70_r4_t2"/>
</dbReference>
<dbReference type="InterPro" id="IPR013325">
    <property type="entry name" value="RNA_pol_sigma_r2"/>
</dbReference>
<comment type="similarity">
    <text evidence="1">Belongs to the sigma-70 factor family. ECF subfamily.</text>
</comment>
<dbReference type="Gene3D" id="1.10.1740.10">
    <property type="match status" value="1"/>
</dbReference>
<dbReference type="SUPFAM" id="SSF88659">
    <property type="entry name" value="Sigma3 and sigma4 domains of RNA polymerase sigma factors"/>
    <property type="match status" value="1"/>
</dbReference>
<dbReference type="Proteomes" id="UP000431684">
    <property type="component" value="Unassembled WGS sequence"/>
</dbReference>
<gene>
    <name evidence="8" type="ORF">GJV26_00295</name>
</gene>
<evidence type="ECO:0000256" key="2">
    <source>
        <dbReference type="ARBA" id="ARBA00023015"/>
    </source>
</evidence>
<evidence type="ECO:0000313" key="8">
    <source>
        <dbReference type="EMBL" id="MUI10937.1"/>
    </source>
</evidence>
<feature type="domain" description="RNA polymerase sigma-70 region 2" evidence="6">
    <location>
        <begin position="22"/>
        <end position="87"/>
    </location>
</feature>
<keyword evidence="2" id="KW-0805">Transcription regulation</keyword>
<keyword evidence="5" id="KW-0804">Transcription</keyword>
<dbReference type="OrthoDB" id="9784272at2"/>
<dbReference type="PANTHER" id="PTHR43133:SF8">
    <property type="entry name" value="RNA POLYMERASE SIGMA FACTOR HI_1459-RELATED"/>
    <property type="match status" value="1"/>
</dbReference>
<evidence type="ECO:0000259" key="7">
    <source>
        <dbReference type="Pfam" id="PF08281"/>
    </source>
</evidence>
<reference evidence="8 9" key="1">
    <citation type="submission" date="2019-11" db="EMBL/GenBank/DDBJ databases">
        <title>Draft Genome Sequences of Six Type Strains of the Genus Massilia.</title>
        <authorList>
            <person name="Miess H."/>
            <person name="Frediansyah A."/>
            <person name="Goeker M."/>
            <person name="Gross H."/>
        </authorList>
    </citation>
    <scope>NUCLEOTIDE SEQUENCE [LARGE SCALE GENOMIC DNA]</scope>
    <source>
        <strain evidence="8 9">DSM 17513</strain>
    </source>
</reference>
<evidence type="ECO:0000313" key="9">
    <source>
        <dbReference type="Proteomes" id="UP000431684"/>
    </source>
</evidence>
<dbReference type="InterPro" id="IPR014284">
    <property type="entry name" value="RNA_pol_sigma-70_dom"/>
</dbReference>
<dbReference type="AlphaFoldDB" id="A0A6I3X3Y7"/>
<dbReference type="Pfam" id="PF08281">
    <property type="entry name" value="Sigma70_r4_2"/>
    <property type="match status" value="1"/>
</dbReference>
<proteinExistence type="inferred from homology"/>
<keyword evidence="4" id="KW-0238">DNA-binding</keyword>
<dbReference type="Pfam" id="PF04542">
    <property type="entry name" value="Sigma70_r2"/>
    <property type="match status" value="1"/>
</dbReference>
<dbReference type="GO" id="GO:0003677">
    <property type="term" value="F:DNA binding"/>
    <property type="evidence" value="ECO:0007669"/>
    <property type="project" value="UniProtKB-KW"/>
</dbReference>
<organism evidence="8 9">
    <name type="scientific">Pseudoduganella dura</name>
    <dbReference type="NCBI Taxonomy" id="321982"/>
    <lineage>
        <taxon>Bacteria</taxon>
        <taxon>Pseudomonadati</taxon>
        <taxon>Pseudomonadota</taxon>
        <taxon>Betaproteobacteria</taxon>
        <taxon>Burkholderiales</taxon>
        <taxon>Oxalobacteraceae</taxon>
        <taxon>Telluria group</taxon>
        <taxon>Pseudoduganella</taxon>
    </lineage>
</organism>
<feature type="domain" description="RNA polymerase sigma factor 70 region 4 type 2" evidence="7">
    <location>
        <begin position="132"/>
        <end position="183"/>
    </location>
</feature>
<dbReference type="InterPro" id="IPR013324">
    <property type="entry name" value="RNA_pol_sigma_r3/r4-like"/>
</dbReference>
<dbReference type="SUPFAM" id="SSF88946">
    <property type="entry name" value="Sigma2 domain of RNA polymerase sigma factors"/>
    <property type="match status" value="1"/>
</dbReference>
<evidence type="ECO:0000256" key="1">
    <source>
        <dbReference type="ARBA" id="ARBA00010641"/>
    </source>
</evidence>
<dbReference type="EMBL" id="WNWM01000002">
    <property type="protein sequence ID" value="MUI10937.1"/>
    <property type="molecule type" value="Genomic_DNA"/>
</dbReference>
<protein>
    <submittedName>
        <fullName evidence="8">Sigma-70 family RNA polymerase sigma factor</fullName>
    </submittedName>
</protein>
<comment type="caution">
    <text evidence="8">The sequence shown here is derived from an EMBL/GenBank/DDBJ whole genome shotgun (WGS) entry which is preliminary data.</text>
</comment>
<dbReference type="InterPro" id="IPR039425">
    <property type="entry name" value="RNA_pol_sigma-70-like"/>
</dbReference>
<evidence type="ECO:0000256" key="5">
    <source>
        <dbReference type="ARBA" id="ARBA00023163"/>
    </source>
</evidence>
<sequence length="197" mass="22414">MDTSRPLDAEATRADDAVAETIRRERPRLRAWLRRQLPDAQDIEDILQDAFYELVLASRLIEPVRNAGAWLFTIVRNRVTDRHRRRSHRTFPLFGNLGDSEDDDDSGTLDDLIPDAEADPERAFMRARLVLALEEALRELPEDQRVVFIAHEVDGLSFKAIAQTSGVGINTLLSRKHAAVKALRTRLRAVHDELSDN</sequence>